<dbReference type="Gene3D" id="2.40.10.270">
    <property type="entry name" value="Bacteriophage SPP1 head-tail adaptor protein"/>
    <property type="match status" value="1"/>
</dbReference>
<dbReference type="EMBL" id="BK032570">
    <property type="protein sequence ID" value="DAF48574.1"/>
    <property type="molecule type" value="Genomic_DNA"/>
</dbReference>
<reference evidence="1" key="1">
    <citation type="journal article" date="2021" name="Proc. Natl. Acad. Sci. U.S.A.">
        <title>A Catalog of Tens of Thousands of Viruses from Human Metagenomes Reveals Hidden Associations with Chronic Diseases.</title>
        <authorList>
            <person name="Tisza M.J."/>
            <person name="Buck C.B."/>
        </authorList>
    </citation>
    <scope>NUCLEOTIDE SEQUENCE</scope>
    <source>
        <strain evidence="1">CtqBc4</strain>
    </source>
</reference>
<dbReference type="InterPro" id="IPR038666">
    <property type="entry name" value="SSP1_head-tail_sf"/>
</dbReference>
<evidence type="ECO:0000313" key="1">
    <source>
        <dbReference type="EMBL" id="DAF48574.1"/>
    </source>
</evidence>
<organism evidence="1">
    <name type="scientific">Siphoviridae sp. ctqBc4</name>
    <dbReference type="NCBI Taxonomy" id="2827945"/>
    <lineage>
        <taxon>Viruses</taxon>
        <taxon>Duplodnaviria</taxon>
        <taxon>Heunggongvirae</taxon>
        <taxon>Uroviricota</taxon>
        <taxon>Caudoviricetes</taxon>
    </lineage>
</organism>
<proteinExistence type="predicted"/>
<sequence>MSLVDEFKESCTLLERKRVSDGEGGWVTTWEDGPKFMAAIVNDTSMTARVAEHQGVSSTYTVTTDRGTALEFRDAFRRDRDGKTFRVTSRPSDKQTPERASFSFAQVTAEAWEVSQ</sequence>
<accession>A0A8S5SCA1</accession>
<protein>
    <submittedName>
        <fullName evidence="1">Head closure knob</fullName>
    </submittedName>
</protein>
<dbReference type="InterPro" id="IPR008767">
    <property type="entry name" value="Phage_SPP1_head-tail_adaptor"/>
</dbReference>
<name>A0A8S5SCA1_9CAUD</name>
<dbReference type="Pfam" id="PF05521">
    <property type="entry name" value="Phage_HCP"/>
    <property type="match status" value="1"/>
</dbReference>